<reference evidence="3" key="1">
    <citation type="submission" date="2019-06" db="EMBL/GenBank/DDBJ databases">
        <authorList>
            <person name="Broberg M."/>
        </authorList>
    </citation>
    <scope>NUCLEOTIDE SEQUENCE [LARGE SCALE GENOMIC DNA]</scope>
</reference>
<keyword evidence="3" id="KW-1185">Reference proteome</keyword>
<organism evidence="2 3">
    <name type="scientific">Clonostachys solani</name>
    <dbReference type="NCBI Taxonomy" id="160281"/>
    <lineage>
        <taxon>Eukaryota</taxon>
        <taxon>Fungi</taxon>
        <taxon>Dikarya</taxon>
        <taxon>Ascomycota</taxon>
        <taxon>Pezizomycotina</taxon>
        <taxon>Sordariomycetes</taxon>
        <taxon>Hypocreomycetidae</taxon>
        <taxon>Hypocreales</taxon>
        <taxon>Bionectriaceae</taxon>
        <taxon>Clonostachys</taxon>
    </lineage>
</organism>
<dbReference type="SMART" id="SM00256">
    <property type="entry name" value="FBOX"/>
    <property type="match status" value="1"/>
</dbReference>
<accession>A0A9P0EEG1</accession>
<proteinExistence type="predicted"/>
<dbReference type="OrthoDB" id="5210863at2759"/>
<name>A0A9P0EEG1_9HYPO</name>
<evidence type="ECO:0000259" key="1">
    <source>
        <dbReference type="PROSITE" id="PS50181"/>
    </source>
</evidence>
<dbReference type="AlphaFoldDB" id="A0A9P0EEG1"/>
<protein>
    <recommendedName>
        <fullName evidence="1">F-box domain-containing protein</fullName>
    </recommendedName>
</protein>
<dbReference type="Proteomes" id="UP000775872">
    <property type="component" value="Unassembled WGS sequence"/>
</dbReference>
<gene>
    <name evidence="2" type="ORF">CSOL1703_00012726</name>
</gene>
<comment type="caution">
    <text evidence="2">The sequence shown here is derived from an EMBL/GenBank/DDBJ whole genome shotgun (WGS) entry which is preliminary data.</text>
</comment>
<sequence>MPLSNAPTEIVSQIFSWLGTSDLANLCLVNKSFRDVVGYTLYSDITFKRDPDQNPRIVALLDTLFRKPELFDHITALTYVDVVQTLNPRLTYSWTDKLERGEMDAFAAILIAHLTQISHLTITGHNIDQENLIGRVLKLKISGQLPKFERLKFVTYFEGRARFNDVMRLFQIPTVTHLAGSMESFPRGAFKWLSDSAYFRNLTFLAIEGSSAANMGEILALPENLKSLAWSWEYATRTSNSSRAKNLDLDEIVTALSHVKDTLERLQLRITINTEKYYDGEEKINVMGSFSGLRDFNRITDLELPLVFLAGCGDNPQPLDHCTPGGIKTLSLSCVLLLNDAVKWNPSDDWLSDQGILALVSDMSNNSSTNLPQLQRINIFDVDNWFENWQLFEMLEETPLDVEVKVIRRVPQLWDF</sequence>
<evidence type="ECO:0000313" key="2">
    <source>
        <dbReference type="EMBL" id="CAH0046493.1"/>
    </source>
</evidence>
<evidence type="ECO:0000313" key="3">
    <source>
        <dbReference type="Proteomes" id="UP000775872"/>
    </source>
</evidence>
<dbReference type="PROSITE" id="PS50181">
    <property type="entry name" value="FBOX"/>
    <property type="match status" value="1"/>
</dbReference>
<feature type="domain" description="F-box" evidence="1">
    <location>
        <begin position="1"/>
        <end position="50"/>
    </location>
</feature>
<dbReference type="Pfam" id="PF12937">
    <property type="entry name" value="F-box-like"/>
    <property type="match status" value="1"/>
</dbReference>
<dbReference type="Gene3D" id="1.20.1280.50">
    <property type="match status" value="1"/>
</dbReference>
<dbReference type="EMBL" id="CABFOC020000015">
    <property type="protein sequence ID" value="CAH0046493.1"/>
    <property type="molecule type" value="Genomic_DNA"/>
</dbReference>
<reference evidence="2 3" key="2">
    <citation type="submission" date="2021-10" db="EMBL/GenBank/DDBJ databases">
        <authorList>
            <person name="Piombo E."/>
        </authorList>
    </citation>
    <scope>NUCLEOTIDE SEQUENCE [LARGE SCALE GENOMIC DNA]</scope>
</reference>
<dbReference type="InterPro" id="IPR036047">
    <property type="entry name" value="F-box-like_dom_sf"/>
</dbReference>
<dbReference type="CDD" id="cd09917">
    <property type="entry name" value="F-box_SF"/>
    <property type="match status" value="1"/>
</dbReference>
<dbReference type="InterPro" id="IPR001810">
    <property type="entry name" value="F-box_dom"/>
</dbReference>
<dbReference type="SUPFAM" id="SSF81383">
    <property type="entry name" value="F-box domain"/>
    <property type="match status" value="1"/>
</dbReference>